<proteinExistence type="predicted"/>
<dbReference type="EMBL" id="JACXAH010000036">
    <property type="protein sequence ID" value="MBD1373724.1"/>
    <property type="molecule type" value="Genomic_DNA"/>
</dbReference>
<dbReference type="Pfam" id="PF05119">
    <property type="entry name" value="Terminase_4"/>
    <property type="match status" value="1"/>
</dbReference>
<dbReference type="InterPro" id="IPR006448">
    <property type="entry name" value="Phage_term_ssu_P27"/>
</dbReference>
<organism evidence="1 2">
    <name type="scientific">Polycladospora coralii</name>
    <dbReference type="NCBI Taxonomy" id="2771432"/>
    <lineage>
        <taxon>Bacteria</taxon>
        <taxon>Bacillati</taxon>
        <taxon>Bacillota</taxon>
        <taxon>Bacilli</taxon>
        <taxon>Bacillales</taxon>
        <taxon>Thermoactinomycetaceae</taxon>
        <taxon>Polycladospora</taxon>
    </lineage>
</organism>
<dbReference type="RefSeq" id="WP_191142721.1">
    <property type="nucleotide sequence ID" value="NZ_JACXAH010000036.1"/>
</dbReference>
<accession>A0A926RVL1</accession>
<dbReference type="Proteomes" id="UP000661691">
    <property type="component" value="Unassembled WGS sequence"/>
</dbReference>
<dbReference type="AlphaFoldDB" id="A0A926RVL1"/>
<evidence type="ECO:0000313" key="1">
    <source>
        <dbReference type="EMBL" id="MBD1373724.1"/>
    </source>
</evidence>
<gene>
    <name evidence="1" type="ORF">IC620_15365</name>
</gene>
<evidence type="ECO:0000313" key="2">
    <source>
        <dbReference type="Proteomes" id="UP000661691"/>
    </source>
</evidence>
<keyword evidence="2" id="KW-1185">Reference proteome</keyword>
<reference evidence="1" key="1">
    <citation type="submission" date="2020-09" db="EMBL/GenBank/DDBJ databases">
        <title>A novel bacterium of genus Hazenella, isolated from South China Sea.</title>
        <authorList>
            <person name="Huang H."/>
            <person name="Mo K."/>
            <person name="Hu Y."/>
        </authorList>
    </citation>
    <scope>NUCLEOTIDE SEQUENCE</scope>
    <source>
        <strain evidence="1">IB182357</strain>
    </source>
</reference>
<comment type="caution">
    <text evidence="1">The sequence shown here is derived from an EMBL/GenBank/DDBJ whole genome shotgun (WGS) entry which is preliminary data.</text>
</comment>
<protein>
    <submittedName>
        <fullName evidence="1">P27 family phage terminase small subunit</fullName>
    </submittedName>
</protein>
<name>A0A926RVL1_9BACL</name>
<sequence length="119" mass="13644">MAQYKPSKDITLKPAKEIFYIVAAELEKDDALDERTALIVESIALLEQMKQSLLKDIKKRGVVELFVNGSQEMFRDNKSVDKVLKVVEQQRKLLNELQLTPSSSKKIVEAVVVDEFEEY</sequence>